<feature type="binding site" evidence="9">
    <location>
        <position position="118"/>
    </location>
    <ligand>
        <name>Mg(2+)</name>
        <dbReference type="ChEBI" id="CHEBI:18420"/>
    </ligand>
</feature>
<evidence type="ECO:0000256" key="8">
    <source>
        <dbReference type="ARBA" id="ARBA00022884"/>
    </source>
</evidence>
<proteinExistence type="inferred from homology"/>
<dbReference type="PROSITE" id="PS00517">
    <property type="entry name" value="RNASE_3_1"/>
    <property type="match status" value="1"/>
</dbReference>
<dbReference type="PROSITE" id="PS50137">
    <property type="entry name" value="DS_RBD"/>
    <property type="match status" value="1"/>
</dbReference>
<dbReference type="EMBL" id="CP000527">
    <property type="protein sequence ID" value="ABM28656.1"/>
    <property type="molecule type" value="Genomic_DNA"/>
</dbReference>
<accession>A0A0H3AAP8</accession>
<dbReference type="GO" id="GO:0046872">
    <property type="term" value="F:metal ion binding"/>
    <property type="evidence" value="ECO:0007669"/>
    <property type="project" value="UniProtKB-KW"/>
</dbReference>
<dbReference type="NCBIfam" id="TIGR02191">
    <property type="entry name" value="RNaseIII"/>
    <property type="match status" value="1"/>
</dbReference>
<evidence type="ECO:0000256" key="4">
    <source>
        <dbReference type="ARBA" id="ARBA00022664"/>
    </source>
</evidence>
<dbReference type="AlphaFoldDB" id="A0A0H3AAP8"/>
<comment type="similarity">
    <text evidence="2">Belongs to the ribonuclease III family.</text>
</comment>
<dbReference type="PROSITE" id="PS50142">
    <property type="entry name" value="RNASE_3_2"/>
    <property type="match status" value="1"/>
</dbReference>
<evidence type="ECO:0000256" key="3">
    <source>
        <dbReference type="ARBA" id="ARBA00022552"/>
    </source>
</evidence>
<evidence type="ECO:0000256" key="9">
    <source>
        <dbReference type="HAMAP-Rule" id="MF_00104"/>
    </source>
</evidence>
<evidence type="ECO:0000259" key="10">
    <source>
        <dbReference type="PROSITE" id="PS50137"/>
    </source>
</evidence>
<evidence type="ECO:0000313" key="13">
    <source>
        <dbReference type="Proteomes" id="UP000009173"/>
    </source>
</evidence>
<dbReference type="InterPro" id="IPR014720">
    <property type="entry name" value="dsRBD_dom"/>
</dbReference>
<dbReference type="Proteomes" id="UP000009173">
    <property type="component" value="Chromosome"/>
</dbReference>
<dbReference type="CDD" id="cd00593">
    <property type="entry name" value="RIBOc"/>
    <property type="match status" value="1"/>
</dbReference>
<dbReference type="GO" id="GO:0019843">
    <property type="term" value="F:rRNA binding"/>
    <property type="evidence" value="ECO:0007669"/>
    <property type="project" value="UniProtKB-KW"/>
</dbReference>
<keyword evidence="6 9" id="KW-0255">Endonuclease</keyword>
<feature type="domain" description="DRBM" evidence="10">
    <location>
        <begin position="159"/>
        <end position="228"/>
    </location>
</feature>
<keyword evidence="9" id="KW-0963">Cytoplasm</keyword>
<feature type="binding site" evidence="9">
    <location>
        <position position="121"/>
    </location>
    <ligand>
        <name>Mg(2+)</name>
        <dbReference type="ChEBI" id="CHEBI:18420"/>
    </ligand>
</feature>
<keyword evidence="9" id="KW-0699">rRNA-binding</keyword>
<reference evidence="13" key="1">
    <citation type="journal article" date="2009" name="Environ. Microbiol.">
        <title>Contribution of mobile genetic elements to Desulfovibrio vulgaris genome plasticity.</title>
        <authorList>
            <person name="Walker C.B."/>
            <person name="Stolyar S."/>
            <person name="Chivian D."/>
            <person name="Pinel N."/>
            <person name="Gabster J.A."/>
            <person name="Dehal P.S."/>
            <person name="He Z."/>
            <person name="Yang Z.K."/>
            <person name="Yen H.C."/>
            <person name="Zhou J."/>
            <person name="Wall J.D."/>
            <person name="Hazen T.C."/>
            <person name="Arkin A.P."/>
            <person name="Stahl D.A."/>
        </authorList>
    </citation>
    <scope>NUCLEOTIDE SEQUENCE [LARGE SCALE GENOMIC DNA]</scope>
    <source>
        <strain evidence="13">DP4</strain>
    </source>
</reference>
<sequence length="228" mass="25335">MKPVDELQKTIGHRFGDMELLLTAMTHSSWANEQAVPVEHNERLEFLGDAVLELCVSEELFRRFPSAREGDLTRMRSRLVSKPSLEGVARELRLDMSLRLGKGEESQGGRERGSLLSDALEAMLGAVFLDAGYIAAKGVVMRILGPHFPEALVPVRTKDYKSQLQELTQKLFRDRPVYTLLGSSGPEHDKQFDVRVVLPDGTVFEATGPSMKRAEQMAAARAVATLDK</sequence>
<dbReference type="GO" id="GO:0010468">
    <property type="term" value="P:regulation of gene expression"/>
    <property type="evidence" value="ECO:0007669"/>
    <property type="project" value="TreeGrafter"/>
</dbReference>
<dbReference type="HOGENOM" id="CLU_000907_1_3_7"/>
<dbReference type="FunFam" id="1.10.1520.10:FF:000001">
    <property type="entry name" value="Ribonuclease 3"/>
    <property type="match status" value="1"/>
</dbReference>
<dbReference type="Gene3D" id="3.30.160.20">
    <property type="match status" value="1"/>
</dbReference>
<feature type="domain" description="RNase III" evidence="11">
    <location>
        <begin position="4"/>
        <end position="132"/>
    </location>
</feature>
<dbReference type="InterPro" id="IPR011907">
    <property type="entry name" value="RNase_III"/>
</dbReference>
<dbReference type="Pfam" id="PF00035">
    <property type="entry name" value="dsrm"/>
    <property type="match status" value="1"/>
</dbReference>
<dbReference type="GO" id="GO:0005737">
    <property type="term" value="C:cytoplasm"/>
    <property type="evidence" value="ECO:0007669"/>
    <property type="project" value="UniProtKB-SubCell"/>
</dbReference>
<keyword evidence="9" id="KW-0479">Metal-binding</keyword>
<dbReference type="GO" id="GO:0008033">
    <property type="term" value="P:tRNA processing"/>
    <property type="evidence" value="ECO:0007669"/>
    <property type="project" value="UniProtKB-KW"/>
</dbReference>
<organism evidence="12 13">
    <name type="scientific">Nitratidesulfovibrio vulgaris (strain DP4)</name>
    <name type="common">Desulfovibrio vulgaris</name>
    <dbReference type="NCBI Taxonomy" id="391774"/>
    <lineage>
        <taxon>Bacteria</taxon>
        <taxon>Pseudomonadati</taxon>
        <taxon>Thermodesulfobacteriota</taxon>
        <taxon>Desulfovibrionia</taxon>
        <taxon>Desulfovibrionales</taxon>
        <taxon>Desulfovibrionaceae</taxon>
        <taxon>Nitratidesulfovibrio</taxon>
    </lineage>
</organism>
<dbReference type="InterPro" id="IPR036389">
    <property type="entry name" value="RNase_III_sf"/>
</dbReference>
<feature type="active site" evidence="9">
    <location>
        <position position="49"/>
    </location>
</feature>
<dbReference type="CDD" id="cd10845">
    <property type="entry name" value="DSRM_RNAse_III_family"/>
    <property type="match status" value="1"/>
</dbReference>
<comment type="function">
    <text evidence="9">Digests double-stranded RNA. Involved in the processing of primary rRNA transcript to yield the immediate precursors to the large and small rRNAs (23S and 16S). Processes some mRNAs, and tRNAs when they are encoded in the rRNA operon. Processes pre-crRNA and tracrRNA of type II CRISPR loci if present in the organism.</text>
</comment>
<comment type="subcellular location">
    <subcellularLocation>
        <location evidence="9">Cytoplasm</location>
    </subcellularLocation>
</comment>
<name>A0A0H3AAP8_NITV4</name>
<dbReference type="PANTHER" id="PTHR11207:SF0">
    <property type="entry name" value="RIBONUCLEASE 3"/>
    <property type="match status" value="1"/>
</dbReference>
<evidence type="ECO:0000256" key="2">
    <source>
        <dbReference type="ARBA" id="ARBA00010183"/>
    </source>
</evidence>
<dbReference type="Gene3D" id="1.10.1520.10">
    <property type="entry name" value="Ribonuclease III domain"/>
    <property type="match status" value="1"/>
</dbReference>
<evidence type="ECO:0000259" key="11">
    <source>
        <dbReference type="PROSITE" id="PS50142"/>
    </source>
</evidence>
<dbReference type="Pfam" id="PF14622">
    <property type="entry name" value="Ribonucleas_3_3"/>
    <property type="match status" value="1"/>
</dbReference>
<dbReference type="SMART" id="SM00358">
    <property type="entry name" value="DSRM"/>
    <property type="match status" value="1"/>
</dbReference>
<comment type="subunit">
    <text evidence="9">Homodimer.</text>
</comment>
<dbReference type="KEGG" id="dvl:Dvul_1639"/>
<keyword evidence="9" id="KW-0460">Magnesium</keyword>
<dbReference type="GO" id="GO:0006364">
    <property type="term" value="P:rRNA processing"/>
    <property type="evidence" value="ECO:0007669"/>
    <property type="project" value="UniProtKB-UniRule"/>
</dbReference>
<dbReference type="GO" id="GO:0004525">
    <property type="term" value="F:ribonuclease III activity"/>
    <property type="evidence" value="ECO:0007669"/>
    <property type="project" value="UniProtKB-UniRule"/>
</dbReference>
<feature type="active site" evidence="9">
    <location>
        <position position="121"/>
    </location>
</feature>
<comment type="cofactor">
    <cofactor evidence="9">
        <name>Mg(2+)</name>
        <dbReference type="ChEBI" id="CHEBI:18420"/>
    </cofactor>
</comment>
<evidence type="ECO:0000256" key="7">
    <source>
        <dbReference type="ARBA" id="ARBA00022801"/>
    </source>
</evidence>
<comment type="catalytic activity">
    <reaction evidence="1 9">
        <text>Endonucleolytic cleavage to 5'-phosphomonoester.</text>
        <dbReference type="EC" id="3.1.26.3"/>
    </reaction>
</comment>
<evidence type="ECO:0000256" key="5">
    <source>
        <dbReference type="ARBA" id="ARBA00022722"/>
    </source>
</evidence>
<dbReference type="GO" id="GO:0003725">
    <property type="term" value="F:double-stranded RNA binding"/>
    <property type="evidence" value="ECO:0007669"/>
    <property type="project" value="TreeGrafter"/>
</dbReference>
<dbReference type="EC" id="3.1.26.3" evidence="9"/>
<dbReference type="HAMAP" id="MF_00104">
    <property type="entry name" value="RNase_III"/>
    <property type="match status" value="1"/>
</dbReference>
<feature type="binding site" evidence="9">
    <location>
        <position position="45"/>
    </location>
    <ligand>
        <name>Mg(2+)</name>
        <dbReference type="ChEBI" id="CHEBI:18420"/>
    </ligand>
</feature>
<keyword evidence="4 9" id="KW-0507">mRNA processing</keyword>
<dbReference type="GO" id="GO:0006397">
    <property type="term" value="P:mRNA processing"/>
    <property type="evidence" value="ECO:0007669"/>
    <property type="project" value="UniProtKB-UniRule"/>
</dbReference>
<evidence type="ECO:0000313" key="12">
    <source>
        <dbReference type="EMBL" id="ABM28656.1"/>
    </source>
</evidence>
<keyword evidence="9" id="KW-0819">tRNA processing</keyword>
<dbReference type="SUPFAM" id="SSF54768">
    <property type="entry name" value="dsRNA-binding domain-like"/>
    <property type="match status" value="1"/>
</dbReference>
<keyword evidence="5 9" id="KW-0540">Nuclease</keyword>
<keyword evidence="3 9" id="KW-0698">rRNA processing</keyword>
<dbReference type="InterPro" id="IPR000999">
    <property type="entry name" value="RNase_III_dom"/>
</dbReference>
<evidence type="ECO:0000256" key="1">
    <source>
        <dbReference type="ARBA" id="ARBA00000109"/>
    </source>
</evidence>
<dbReference type="SMART" id="SM00535">
    <property type="entry name" value="RIBOc"/>
    <property type="match status" value="1"/>
</dbReference>
<protein>
    <recommendedName>
        <fullName evidence="9">Ribonuclease 3</fullName>
        <ecNumber evidence="9">3.1.26.3</ecNumber>
    </recommendedName>
    <alternativeName>
        <fullName evidence="9">Ribonuclease III</fullName>
        <shortName evidence="9">RNase III</shortName>
    </alternativeName>
</protein>
<dbReference type="SUPFAM" id="SSF69065">
    <property type="entry name" value="RNase III domain-like"/>
    <property type="match status" value="1"/>
</dbReference>
<gene>
    <name evidence="9" type="primary">rnc</name>
    <name evidence="12" type="ordered locus">Dvul_1639</name>
</gene>
<keyword evidence="8 9" id="KW-0694">RNA-binding</keyword>
<keyword evidence="7 9" id="KW-0378">Hydrolase</keyword>
<evidence type="ECO:0000256" key="6">
    <source>
        <dbReference type="ARBA" id="ARBA00022759"/>
    </source>
</evidence>
<dbReference type="PANTHER" id="PTHR11207">
    <property type="entry name" value="RIBONUCLEASE III"/>
    <property type="match status" value="1"/>
</dbReference>